<evidence type="ECO:0000313" key="3">
    <source>
        <dbReference type="Proteomes" id="UP000176645"/>
    </source>
</evidence>
<reference evidence="2 3" key="1">
    <citation type="journal article" date="2016" name="Nat. Commun.">
        <title>Thousands of microbial genomes shed light on interconnected biogeochemical processes in an aquifer system.</title>
        <authorList>
            <person name="Anantharaman K."/>
            <person name="Brown C.T."/>
            <person name="Hug L.A."/>
            <person name="Sharon I."/>
            <person name="Castelle C.J."/>
            <person name="Probst A.J."/>
            <person name="Thomas B.C."/>
            <person name="Singh A."/>
            <person name="Wilkins M.J."/>
            <person name="Karaoz U."/>
            <person name="Brodie E.L."/>
            <person name="Williams K.H."/>
            <person name="Hubbard S.S."/>
            <person name="Banfield J.F."/>
        </authorList>
    </citation>
    <scope>NUCLEOTIDE SEQUENCE [LARGE SCALE GENOMIC DNA]</scope>
</reference>
<protein>
    <submittedName>
        <fullName evidence="2">Uncharacterized protein</fullName>
    </submittedName>
</protein>
<evidence type="ECO:0000256" key="1">
    <source>
        <dbReference type="SAM" id="MobiDB-lite"/>
    </source>
</evidence>
<evidence type="ECO:0000313" key="2">
    <source>
        <dbReference type="EMBL" id="OGY27504.1"/>
    </source>
</evidence>
<gene>
    <name evidence="2" type="ORF">A2Z42_03710</name>
</gene>
<proteinExistence type="predicted"/>
<dbReference type="Proteomes" id="UP000176645">
    <property type="component" value="Unassembled WGS sequence"/>
</dbReference>
<feature type="region of interest" description="Disordered" evidence="1">
    <location>
        <begin position="206"/>
        <end position="225"/>
    </location>
</feature>
<organism evidence="2 3">
    <name type="scientific">Candidatus Woykebacteria bacterium RBG_19FT_COMBO_43_10</name>
    <dbReference type="NCBI Taxonomy" id="1802598"/>
    <lineage>
        <taxon>Bacteria</taxon>
        <taxon>Candidatus Woykeibacteriota</taxon>
    </lineage>
</organism>
<accession>A0A1G1WIK9</accession>
<dbReference type="EMBL" id="MHCU01000034">
    <property type="protein sequence ID" value="OGY27504.1"/>
    <property type="molecule type" value="Genomic_DNA"/>
</dbReference>
<name>A0A1G1WIK9_9BACT</name>
<comment type="caution">
    <text evidence="2">The sequence shown here is derived from an EMBL/GenBank/DDBJ whole genome shotgun (WGS) entry which is preliminary data.</text>
</comment>
<sequence length="225" mass="25157">MKRNPTKFLTVLLSLFLVFSFVFTASVFARFEFERPRVLHGEDQATSAATKREQALQRVHDRLEKLQEKFEARLEARAEKLCERVEAKITKRSEQLVNRAHRMSDRFDKIAERVKEYYTEKLVPLEATIENYDALVADVTAKGAAVDEALENADASIDEFDCSGDTPKGILALFRDDMKAVIAALKAHRTSVVNLIVAVRTKGKNIKSPGATESAEPATGSAEPE</sequence>
<dbReference type="AlphaFoldDB" id="A0A1G1WIK9"/>